<name>A0A165CAD2_9BASI</name>
<evidence type="ECO:0000313" key="1">
    <source>
        <dbReference type="EMBL" id="KZT50488.1"/>
    </source>
</evidence>
<proteinExistence type="predicted"/>
<organism evidence="1 2">
    <name type="scientific">Calocera cornea HHB12733</name>
    <dbReference type="NCBI Taxonomy" id="1353952"/>
    <lineage>
        <taxon>Eukaryota</taxon>
        <taxon>Fungi</taxon>
        <taxon>Dikarya</taxon>
        <taxon>Basidiomycota</taxon>
        <taxon>Agaricomycotina</taxon>
        <taxon>Dacrymycetes</taxon>
        <taxon>Dacrymycetales</taxon>
        <taxon>Dacrymycetaceae</taxon>
        <taxon>Calocera</taxon>
    </lineage>
</organism>
<evidence type="ECO:0000313" key="2">
    <source>
        <dbReference type="Proteomes" id="UP000076842"/>
    </source>
</evidence>
<dbReference type="AlphaFoldDB" id="A0A165CAD2"/>
<protein>
    <submittedName>
        <fullName evidence="1">Uncharacterized protein</fullName>
    </submittedName>
</protein>
<keyword evidence="2" id="KW-1185">Reference proteome</keyword>
<gene>
    <name evidence="1" type="ORF">CALCODRAFT_504649</name>
</gene>
<sequence length="199" mass="22327">MSTQQTSLVSAEFMAYMAKVAGKPGSEEDNLMSIDEDEEHKPTYDKFMMTGKLDPTVVENEYTFFKYLAENNKPSAGDYDDSHVYLSANARTLTLKHWLISHPILVIDVDKILYLRPAPDVVFDDFGVKVWGIGETGVGWDRDANRKGASGPAYQHSYVCKYTDERLGLRAGFTVDDTAKFVEALERVAPGITSRHTYP</sequence>
<dbReference type="InParanoid" id="A0A165CAD2"/>
<accession>A0A165CAD2</accession>
<reference evidence="1 2" key="1">
    <citation type="journal article" date="2016" name="Mol. Biol. Evol.">
        <title>Comparative Genomics of Early-Diverging Mushroom-Forming Fungi Provides Insights into the Origins of Lignocellulose Decay Capabilities.</title>
        <authorList>
            <person name="Nagy L.G."/>
            <person name="Riley R."/>
            <person name="Tritt A."/>
            <person name="Adam C."/>
            <person name="Daum C."/>
            <person name="Floudas D."/>
            <person name="Sun H."/>
            <person name="Yadav J.S."/>
            <person name="Pangilinan J."/>
            <person name="Larsson K.H."/>
            <person name="Matsuura K."/>
            <person name="Barry K."/>
            <person name="Labutti K."/>
            <person name="Kuo R."/>
            <person name="Ohm R.A."/>
            <person name="Bhattacharya S.S."/>
            <person name="Shirouzu T."/>
            <person name="Yoshinaga Y."/>
            <person name="Martin F.M."/>
            <person name="Grigoriev I.V."/>
            <person name="Hibbett D.S."/>
        </authorList>
    </citation>
    <scope>NUCLEOTIDE SEQUENCE [LARGE SCALE GENOMIC DNA]</scope>
    <source>
        <strain evidence="1 2">HHB12733</strain>
    </source>
</reference>
<dbReference type="EMBL" id="KV424169">
    <property type="protein sequence ID" value="KZT50488.1"/>
    <property type="molecule type" value="Genomic_DNA"/>
</dbReference>
<dbReference type="Proteomes" id="UP000076842">
    <property type="component" value="Unassembled WGS sequence"/>
</dbReference>
<dbReference type="OrthoDB" id="3364144at2759"/>